<proteinExistence type="predicted"/>
<feature type="region of interest" description="Disordered" evidence="1">
    <location>
        <begin position="69"/>
        <end position="91"/>
    </location>
</feature>
<dbReference type="EMBL" id="JWIN03000005">
    <property type="protein sequence ID" value="KAB1279475.1"/>
    <property type="molecule type" value="Genomic_DNA"/>
</dbReference>
<evidence type="ECO:0000313" key="2">
    <source>
        <dbReference type="EMBL" id="KAB1279475.1"/>
    </source>
</evidence>
<reference evidence="2 3" key="1">
    <citation type="journal article" date="2019" name="Mol. Ecol. Resour.">
        <title>Improving Illumina assemblies with Hi-C and long reads: an example with the North African dromedary.</title>
        <authorList>
            <person name="Elbers J.P."/>
            <person name="Rogers M.F."/>
            <person name="Perelman P.L."/>
            <person name="Proskuryakova A.A."/>
            <person name="Serdyukova N.A."/>
            <person name="Johnson W.E."/>
            <person name="Horin P."/>
            <person name="Corander J."/>
            <person name="Murphy D."/>
            <person name="Burger P.A."/>
        </authorList>
    </citation>
    <scope>NUCLEOTIDE SEQUENCE [LARGE SCALE GENOMIC DNA]</scope>
    <source>
        <strain evidence="2">Drom800</strain>
        <tissue evidence="2">Blood</tissue>
    </source>
</reference>
<feature type="region of interest" description="Disordered" evidence="1">
    <location>
        <begin position="673"/>
        <end position="699"/>
    </location>
</feature>
<accession>A0A5N4E7X2</accession>
<protein>
    <submittedName>
        <fullName evidence="2">Uncharacterized protein</fullName>
    </submittedName>
</protein>
<sequence length="1482" mass="159015">MFVGSPLQTCPLLSAEEKAVQLPCQPLGRGNNGVLWFHWLSSEPNDDKDHPWGTEPCPRSMPLIVPGPDSSPLVPAARKSAPHREQPRVSRPAGAPLFVSWASYEQRSPAVPRALPRLGGQWVPVGGFSTRTASCSHMNNNDSRLSDSLVLGRLRTSVLQSEYGMGGLGDAGRGRPPRGFPGTEMLYVTNAAVVTRPYTAVTRLTALQAAGGSFKPAGEFTASCFSQVHDVKEQLGTLGIITAGMMASPATFALSELDCLTLSVDPTPGLPPPLAGLRGRDGSCVHRLTLMQTQPLVSLQLLCHPAGKVEGRTPHVCAVASKTWNGSKSSTTVEERCCQPRGGRPGADSDLRCGAGTDEGGCPGKQEMGVASRDREPRCLLDSQVWRPLNAPGALAVLGSPAPLCTLSYTPPCPLQGLSSRSHFDKRSSLYCDGELSHHRCPLLSAIHPLGIEGTSEAPLMIPVCLVGPRGSEGQCFTEEIQEWLFSEFILNDVNTRPVLHRTLGTEGKADLKTTVCACSPCPPGTRGPGGKPGEEEVFAVCGKSKLLTPACGEGKRRVRAFRFLAVWGPRACAQPEFPSKNSETCIRWLCTPLWEGPGPCSSPHDFRDCLNLPFGTQGRSRRLKPFSYKQEMGRRKGFCTWEGPTGLPGGVRGGDTHCLVFSVTLAAETSERNGKQARSVVSGEGHKGLKQHDNAGRGADTMLTRAGDHRSLCWCEFLTRTQGLKHQHGARDMLWSWVPAVEGRRGLTGRSLESACSQEGARLPLTTLVPSRWALEEQSISTDRTEQRETPGRVHPGEEAGDPGKCLFITLGKGSSLNSPRVSFQERRQGSAGDGWEEDGTRYGGTVYREVLRRTPRREPGSWHLDIESQSQRRDGRGALVTEEGLQATESRQAVGAGTGKERLLFYSFQKERSSADVLTLAQHSGCNARPSVQLARVLRGPAYPSMPGALGVQLCLWPGWALHPHPVQTGLCPDTACWPPEPSAPSKRVNRAGLAVGAAAGPGDPGEGAAEQGGCVYLEGSGRVFQTSFWKKQASLLPLLLRYQTHPAETLAFHWLSPCQERSFSSSCWVLLVVQGVRAPPSDKHVNYPTSMSQCVHDLWGQNPSALGWVGGCWLQGETALKTPSILSSNKASDRAQGERLIALWSWASCLPLMYALGAQALQALWVVDKGHHLDPGTRGPFVPGGRGLPKRELEGAVTPGAQAILLWGKSIPYPPFGEPSLSGTEGMVCSATEGSRQLEAQGTNCEASPPSNGIPVTLSATGLSCSQELIHAGARRKEQAEGKISKPDSVVAEFGDDREMEEQLKGTPKPQPGLDPVLLRQGWGHRCIPGVPGIPFPANSPDLPLGSLWLPTTPATVSALVLPTVTPPSAKEETDSVQPLQPPCCSALNRWLFRVFMESRGQSWPGGGKRLPLEGSQGDAESRLGKGKRKSLPPQTVKDGPAMTCEGHQASQLWNLPVSWAAQILPSPRDVIIGGKERG</sequence>
<organism evidence="2 3">
    <name type="scientific">Camelus dromedarius</name>
    <name type="common">Dromedary</name>
    <name type="synonym">Arabian camel</name>
    <dbReference type="NCBI Taxonomy" id="9838"/>
    <lineage>
        <taxon>Eukaryota</taxon>
        <taxon>Metazoa</taxon>
        <taxon>Chordata</taxon>
        <taxon>Craniata</taxon>
        <taxon>Vertebrata</taxon>
        <taxon>Euteleostomi</taxon>
        <taxon>Mammalia</taxon>
        <taxon>Eutheria</taxon>
        <taxon>Laurasiatheria</taxon>
        <taxon>Artiodactyla</taxon>
        <taxon>Tylopoda</taxon>
        <taxon>Camelidae</taxon>
        <taxon>Camelus</taxon>
    </lineage>
</organism>
<comment type="caution">
    <text evidence="2">The sequence shown here is derived from an EMBL/GenBank/DDBJ whole genome shotgun (WGS) entry which is preliminary data.</text>
</comment>
<evidence type="ECO:0000313" key="3">
    <source>
        <dbReference type="Proteomes" id="UP000299084"/>
    </source>
</evidence>
<feature type="compositionally biased region" description="Basic and acidic residues" evidence="1">
    <location>
        <begin position="685"/>
        <end position="696"/>
    </location>
</feature>
<feature type="region of interest" description="Disordered" evidence="1">
    <location>
        <begin position="820"/>
        <end position="840"/>
    </location>
</feature>
<dbReference type="Proteomes" id="UP000299084">
    <property type="component" value="Unassembled WGS sequence"/>
</dbReference>
<feature type="region of interest" description="Disordered" evidence="1">
    <location>
        <begin position="777"/>
        <end position="804"/>
    </location>
</feature>
<name>A0A5N4E7X2_CAMDR</name>
<gene>
    <name evidence="2" type="ORF">Cadr_000007571</name>
</gene>
<evidence type="ECO:0000256" key="1">
    <source>
        <dbReference type="SAM" id="MobiDB-lite"/>
    </source>
</evidence>
<feature type="compositionally biased region" description="Basic and acidic residues" evidence="1">
    <location>
        <begin position="784"/>
        <end position="799"/>
    </location>
</feature>
<feature type="region of interest" description="Disordered" evidence="1">
    <location>
        <begin position="1405"/>
        <end position="1443"/>
    </location>
</feature>
<keyword evidence="3" id="KW-1185">Reference proteome</keyword>